<dbReference type="InterPro" id="IPR019853">
    <property type="entry name" value="GldB-like"/>
</dbReference>
<evidence type="ECO:0008006" key="2">
    <source>
        <dbReference type="Google" id="ProtNLM"/>
    </source>
</evidence>
<evidence type="ECO:0000313" key="1">
    <source>
        <dbReference type="EMBL" id="BFG70753.1"/>
    </source>
</evidence>
<dbReference type="AlphaFoldDB" id="A0AAT9GJF7"/>
<reference evidence="1" key="1">
    <citation type="submission" date="2024-02" db="EMBL/GenBank/DDBJ databases">
        <title>Sediminibacterium planktonica sp. nov. and Sediminibacterium longus sp. nov., isolated from surface lake and river water.</title>
        <authorList>
            <person name="Watanabe K."/>
            <person name="Takemine S."/>
            <person name="Ishii Y."/>
            <person name="Ogata Y."/>
            <person name="Shindo C."/>
            <person name="Suda W."/>
        </authorList>
    </citation>
    <scope>NUCLEOTIDE SEQUENCE</scope>
    <source>
        <strain evidence="1">KACHI17</strain>
    </source>
</reference>
<dbReference type="SUPFAM" id="SSF55486">
    <property type="entry name" value="Metalloproteases ('zincins'), catalytic domain"/>
    <property type="match status" value="1"/>
</dbReference>
<dbReference type="Pfam" id="PF25594">
    <property type="entry name" value="GldB_lipo"/>
    <property type="match status" value="1"/>
</dbReference>
<name>A0AAT9GJF7_9BACT</name>
<sequence length="435" mass="50668">MKNQKRNVYIALVLILFFKYEVVAQIADRNDAGEQYKKIADSLANKDELARAAKMYMQESYARTMGPFKKSALINATYCYAASKNIDSALSSLEIATYKYGFNNLGFLTGDTIMQALASHPKYKKILQQIRLRQQQQKNVNNAIINTSDIDLFWNTYDHFLKDTGNGVKLFQMNYFEKGTPALQEYFRIKTKNIGGIEGFVQNIKKMPKFYSSIRANTFQLNSLKDTIRIIYRNLKYWYPEAIFPPLSFHIGGWSSGGTATDYGLHVGADMYANNPNTDKSELNAWQKRNSYLFENLKYVVAHELIHAQQDNMRNDTTLLKYVIQEGMADFIGELISGNTANQFLINWAKGNEKKIWESFKSEMYLNRYRNWIANSSQERPDWPADLGYWVGYQICKSYFERAVNKKRAIYEMLHIRNYQAFYEESQVEARIYQQ</sequence>
<dbReference type="RefSeq" id="WP_353548391.1">
    <property type="nucleotide sequence ID" value="NZ_AP029612.1"/>
</dbReference>
<gene>
    <name evidence="1" type="ORF">KACHI17_16340</name>
</gene>
<proteinExistence type="predicted"/>
<organism evidence="1">
    <name type="scientific">Sediminibacterium sp. KACHI17</name>
    <dbReference type="NCBI Taxonomy" id="1751071"/>
    <lineage>
        <taxon>Bacteria</taxon>
        <taxon>Pseudomonadati</taxon>
        <taxon>Bacteroidota</taxon>
        <taxon>Chitinophagia</taxon>
        <taxon>Chitinophagales</taxon>
        <taxon>Chitinophagaceae</taxon>
        <taxon>Sediminibacterium</taxon>
    </lineage>
</organism>
<protein>
    <recommendedName>
        <fullName evidence="2">DUF2268 domain-containing protein</fullName>
    </recommendedName>
</protein>
<dbReference type="EMBL" id="AP029612">
    <property type="protein sequence ID" value="BFG70753.1"/>
    <property type="molecule type" value="Genomic_DNA"/>
</dbReference>
<accession>A0AAT9GJF7</accession>